<dbReference type="GO" id="GO:0005634">
    <property type="term" value="C:nucleus"/>
    <property type="evidence" value="ECO:0007669"/>
    <property type="project" value="TreeGrafter"/>
</dbReference>
<protein>
    <recommendedName>
        <fullName evidence="5">Zn(2)-C6 fungal-type domain-containing protein</fullName>
    </recommendedName>
</protein>
<evidence type="ECO:0000256" key="4">
    <source>
        <dbReference type="ARBA" id="ARBA00023242"/>
    </source>
</evidence>
<dbReference type="Pfam" id="PF00172">
    <property type="entry name" value="Zn_clus"/>
    <property type="match status" value="1"/>
</dbReference>
<dbReference type="PANTHER" id="PTHR37534:SF9">
    <property type="entry name" value="ZN(II)2CYS6 TRANSCRIPTION FACTOR (EUROFUNG)"/>
    <property type="match status" value="1"/>
</dbReference>
<evidence type="ECO:0000259" key="5">
    <source>
        <dbReference type="PROSITE" id="PS50048"/>
    </source>
</evidence>
<evidence type="ECO:0000256" key="2">
    <source>
        <dbReference type="ARBA" id="ARBA00023125"/>
    </source>
</evidence>
<accession>A0A6V8H376</accession>
<proteinExistence type="predicted"/>
<dbReference type="Gene3D" id="4.10.240.10">
    <property type="entry name" value="Zn(2)-C6 fungal-type DNA-binding domain"/>
    <property type="match status" value="1"/>
</dbReference>
<name>A0A6V8H376_TALPI</name>
<evidence type="ECO:0000256" key="1">
    <source>
        <dbReference type="ARBA" id="ARBA00023015"/>
    </source>
</evidence>
<dbReference type="GO" id="GO:0000981">
    <property type="term" value="F:DNA-binding transcription factor activity, RNA polymerase II-specific"/>
    <property type="evidence" value="ECO:0007669"/>
    <property type="project" value="InterPro"/>
</dbReference>
<evidence type="ECO:0000256" key="3">
    <source>
        <dbReference type="ARBA" id="ARBA00023163"/>
    </source>
</evidence>
<sequence>MLVVAPETQGDRGKAGAPECRKRKIKCDESQPRCGQCQKGGRTCRILDSAFKQHAFTVVQNEANYTTQADGPEMNDSVLSTGGNIEDFPGVNRGRTIIASPPGLDAYAQTVLLPSDVPINTFPVETIATRDANQPAAENPLVGHSILDSTEVQGIVLDVDSSRANRLEDPETLECTTPATNSVPGDSTVDSLKDSQEELFLLRHYSECIAPWMDLLYRYEVFSRETLTLARDHPILRYAACAVAAKQLGQMRIPVSDVLRGKTQKKIALKFTQGRLGFLWYSAKYYERAIQTLVKSITPKDNQSTQGLHSHVSPSVSLSQGDLMVQAEGEDPIVRLLGTCILIQYEHLSATSNAWAGHLTGFSKLLDLIDDGKLLVPNPMFSQVYPFTKDVMELKAGFWNFVVNDFEESFVSHRRTRIETENLSLWRNMGLVVEDDGSLTTSFSSNSLSAMPEHARDKILSYTLIRLVCKLVDYLAPVLNSDHLPPHHGPASAGDTNAEYIYLENQFDSWIQILSPSFHPDGTFLTRHDERGMSKLFGRELWFSNDLCATTMMYYHMARMLLLIHRPSLPLCDSTSQGERTVFDLLYTYRNIERQLHLHASEVIAIIQGTLCDAVKLRAIQPLDIQDSLGVATEYRVKTLVQEWDLPYEALGIEERPIIESP</sequence>
<comment type="caution">
    <text evidence="6">The sequence shown here is derived from an EMBL/GenBank/DDBJ whole genome shotgun (WGS) entry which is preliminary data.</text>
</comment>
<dbReference type="PROSITE" id="PS50048">
    <property type="entry name" value="ZN2_CY6_FUNGAL_2"/>
    <property type="match status" value="1"/>
</dbReference>
<dbReference type="PANTHER" id="PTHR37534">
    <property type="entry name" value="TRANSCRIPTIONAL ACTIVATOR PROTEIN UGA3"/>
    <property type="match status" value="1"/>
</dbReference>
<evidence type="ECO:0000313" key="7">
    <source>
        <dbReference type="Proteomes" id="UP000053095"/>
    </source>
</evidence>
<keyword evidence="1" id="KW-0805">Transcription regulation</keyword>
<dbReference type="EMBL" id="DF933811">
    <property type="protein sequence ID" value="GAM35109.1"/>
    <property type="molecule type" value="Genomic_DNA"/>
</dbReference>
<gene>
    <name evidence="6" type="ORF">TCE0_015f03159</name>
</gene>
<evidence type="ECO:0000313" key="6">
    <source>
        <dbReference type="EMBL" id="GAM35109.1"/>
    </source>
</evidence>
<feature type="domain" description="Zn(2)-C6 fungal-type" evidence="5">
    <location>
        <begin position="20"/>
        <end position="46"/>
    </location>
</feature>
<dbReference type="Proteomes" id="UP000053095">
    <property type="component" value="Unassembled WGS sequence"/>
</dbReference>
<dbReference type="CDD" id="cd00067">
    <property type="entry name" value="GAL4"/>
    <property type="match status" value="1"/>
</dbReference>
<dbReference type="InterPro" id="IPR001138">
    <property type="entry name" value="Zn2Cys6_DnaBD"/>
</dbReference>
<keyword evidence="7" id="KW-1185">Reference proteome</keyword>
<dbReference type="AlphaFoldDB" id="A0A6V8H376"/>
<dbReference type="GO" id="GO:0000976">
    <property type="term" value="F:transcription cis-regulatory region binding"/>
    <property type="evidence" value="ECO:0007669"/>
    <property type="project" value="TreeGrafter"/>
</dbReference>
<keyword evidence="4" id="KW-0539">Nucleus</keyword>
<dbReference type="GO" id="GO:0008270">
    <property type="term" value="F:zinc ion binding"/>
    <property type="evidence" value="ECO:0007669"/>
    <property type="project" value="InterPro"/>
</dbReference>
<reference evidence="7" key="1">
    <citation type="journal article" date="2015" name="Genome Announc.">
        <title>Draft genome sequence of Talaromyces cellulolyticus strain Y-94, a source of lignocellulosic biomass-degrading enzymes.</title>
        <authorList>
            <person name="Fujii T."/>
            <person name="Koike H."/>
            <person name="Sawayama S."/>
            <person name="Yano S."/>
            <person name="Inoue H."/>
        </authorList>
    </citation>
    <scope>NUCLEOTIDE SEQUENCE [LARGE SCALE GENOMIC DNA]</scope>
    <source>
        <strain evidence="7">Y-94</strain>
    </source>
</reference>
<keyword evidence="2" id="KW-0238">DNA-binding</keyword>
<dbReference type="GO" id="GO:0045944">
    <property type="term" value="P:positive regulation of transcription by RNA polymerase II"/>
    <property type="evidence" value="ECO:0007669"/>
    <property type="project" value="TreeGrafter"/>
</dbReference>
<organism evidence="6 7">
    <name type="scientific">Talaromyces pinophilus</name>
    <name type="common">Penicillium pinophilum</name>
    <dbReference type="NCBI Taxonomy" id="128442"/>
    <lineage>
        <taxon>Eukaryota</taxon>
        <taxon>Fungi</taxon>
        <taxon>Dikarya</taxon>
        <taxon>Ascomycota</taxon>
        <taxon>Pezizomycotina</taxon>
        <taxon>Eurotiomycetes</taxon>
        <taxon>Eurotiomycetidae</taxon>
        <taxon>Eurotiales</taxon>
        <taxon>Trichocomaceae</taxon>
        <taxon>Talaromyces</taxon>
        <taxon>Talaromyces sect. Talaromyces</taxon>
    </lineage>
</organism>
<dbReference type="InterPro" id="IPR036864">
    <property type="entry name" value="Zn2-C6_fun-type_DNA-bd_sf"/>
</dbReference>
<keyword evidence="3" id="KW-0804">Transcription</keyword>
<dbReference type="SUPFAM" id="SSF57701">
    <property type="entry name" value="Zn2/Cys6 DNA-binding domain"/>
    <property type="match status" value="1"/>
</dbReference>